<protein>
    <submittedName>
        <fullName evidence="1">Uncharacterized protein</fullName>
    </submittedName>
</protein>
<proteinExistence type="predicted"/>
<dbReference type="EMBL" id="AGVV01000027">
    <property type="protein sequence ID" value="EHK77083.1"/>
    <property type="molecule type" value="Genomic_DNA"/>
</dbReference>
<accession>H0G0N1</accession>
<dbReference type="PATRIC" id="fig|1107881.3.peg.3065"/>
<gene>
    <name evidence="1" type="ORF">SM0020_15081</name>
</gene>
<sequence length="45" mass="4708">MVGGGRGAFFGAVHCRAAAMPHRFEFVAGALSDGLPLYEQTLGEL</sequence>
<dbReference type="AlphaFoldDB" id="H0G0N1"/>
<evidence type="ECO:0000313" key="2">
    <source>
        <dbReference type="Proteomes" id="UP000004038"/>
    </source>
</evidence>
<dbReference type="Proteomes" id="UP000004038">
    <property type="component" value="Unassembled WGS sequence"/>
</dbReference>
<name>H0G0N1_RHIML</name>
<organism evidence="1 2">
    <name type="scientific">Sinorhizobium meliloti CCNWSX0020</name>
    <dbReference type="NCBI Taxonomy" id="1107881"/>
    <lineage>
        <taxon>Bacteria</taxon>
        <taxon>Pseudomonadati</taxon>
        <taxon>Pseudomonadota</taxon>
        <taxon>Alphaproteobacteria</taxon>
        <taxon>Hyphomicrobiales</taxon>
        <taxon>Rhizobiaceae</taxon>
        <taxon>Sinorhizobium/Ensifer group</taxon>
        <taxon>Sinorhizobium</taxon>
    </lineage>
</organism>
<evidence type="ECO:0000313" key="1">
    <source>
        <dbReference type="EMBL" id="EHK77083.1"/>
    </source>
</evidence>
<reference evidence="1 2" key="1">
    <citation type="journal article" date="2012" name="J. Bacteriol.">
        <title>Draft Genome Sequence of Sinorhizobium meliloti CCNWSX0020, a Nitrogen-Fixing Symbiont with Copper Tolerance Capability Isolated from Lead-Zinc Mine Tailings.</title>
        <authorList>
            <person name="Li Z."/>
            <person name="Ma Z."/>
            <person name="Hao X."/>
            <person name="Wei G."/>
        </authorList>
    </citation>
    <scope>NUCLEOTIDE SEQUENCE [LARGE SCALE GENOMIC DNA]</scope>
    <source>
        <strain evidence="1 2">CCNWSX0020</strain>
    </source>
</reference>